<feature type="region of interest" description="Disordered" evidence="10">
    <location>
        <begin position="809"/>
        <end position="829"/>
    </location>
</feature>
<dbReference type="AlphaFoldDB" id="A0A0N5D096"/>
<evidence type="ECO:0000256" key="7">
    <source>
        <dbReference type="ARBA" id="ARBA00023015"/>
    </source>
</evidence>
<dbReference type="SUPFAM" id="SSF82708">
    <property type="entry name" value="R3H domain"/>
    <property type="match status" value="1"/>
</dbReference>
<evidence type="ECO:0000313" key="14">
    <source>
        <dbReference type="WBParaSite" id="TCLT_0000621001-mRNA-1"/>
    </source>
</evidence>
<dbReference type="Proteomes" id="UP000276776">
    <property type="component" value="Unassembled WGS sequence"/>
</dbReference>
<dbReference type="WBParaSite" id="TCLT_0000621001-mRNA-1">
    <property type="protein sequence ID" value="TCLT_0000621001-mRNA-1"/>
    <property type="gene ID" value="TCLT_0000621001"/>
</dbReference>
<protein>
    <submittedName>
        <fullName evidence="14">R3H domain-containing protein</fullName>
    </submittedName>
</protein>
<keyword evidence="9" id="KW-0539">Nucleus</keyword>
<dbReference type="GO" id="GO:0000977">
    <property type="term" value="F:RNA polymerase II transcription regulatory region sequence-specific DNA binding"/>
    <property type="evidence" value="ECO:0007669"/>
    <property type="project" value="TreeGrafter"/>
</dbReference>
<dbReference type="InterPro" id="IPR001374">
    <property type="entry name" value="R3H_dom"/>
</dbReference>
<dbReference type="PANTHER" id="PTHR12360">
    <property type="entry name" value="NUCLEAR TRANSCRIPTION FACTOR, X-BOX BINDING 1 NFX1"/>
    <property type="match status" value="1"/>
</dbReference>
<organism evidence="14">
    <name type="scientific">Thelazia callipaeda</name>
    <name type="common">Oriental eyeworm</name>
    <name type="synonym">Parasitic nematode</name>
    <dbReference type="NCBI Taxonomy" id="103827"/>
    <lineage>
        <taxon>Eukaryota</taxon>
        <taxon>Metazoa</taxon>
        <taxon>Ecdysozoa</taxon>
        <taxon>Nematoda</taxon>
        <taxon>Chromadorea</taxon>
        <taxon>Rhabditida</taxon>
        <taxon>Spirurina</taxon>
        <taxon>Spiruromorpha</taxon>
        <taxon>Thelazioidea</taxon>
        <taxon>Thelaziidae</taxon>
        <taxon>Thelazia</taxon>
    </lineage>
</organism>
<gene>
    <name evidence="12" type="ORF">TCLT_LOCUS6199</name>
</gene>
<dbReference type="OrthoDB" id="6512771at2759"/>
<dbReference type="SMART" id="SM00438">
    <property type="entry name" value="ZnF_NFX"/>
    <property type="match status" value="9"/>
</dbReference>
<evidence type="ECO:0000313" key="12">
    <source>
        <dbReference type="EMBL" id="VDN03530.1"/>
    </source>
</evidence>
<dbReference type="SMART" id="SM00393">
    <property type="entry name" value="R3H"/>
    <property type="match status" value="1"/>
</dbReference>
<keyword evidence="7" id="KW-0805">Transcription regulation</keyword>
<keyword evidence="4" id="KW-0677">Repeat</keyword>
<evidence type="ECO:0000256" key="10">
    <source>
        <dbReference type="SAM" id="MobiDB-lite"/>
    </source>
</evidence>
<keyword evidence="5" id="KW-0863">Zinc-finger</keyword>
<evidence type="ECO:0000259" key="11">
    <source>
        <dbReference type="PROSITE" id="PS51061"/>
    </source>
</evidence>
<dbReference type="Pfam" id="PF01424">
    <property type="entry name" value="R3H"/>
    <property type="match status" value="1"/>
</dbReference>
<dbReference type="EMBL" id="UYYF01004397">
    <property type="protein sequence ID" value="VDN03530.1"/>
    <property type="molecule type" value="Genomic_DNA"/>
</dbReference>
<evidence type="ECO:0000256" key="9">
    <source>
        <dbReference type="ARBA" id="ARBA00023242"/>
    </source>
</evidence>
<sequence length="829" mass="92808">SGISEQSYGRPTTPVSNTHRQVADSIVAANVFGRFRDIDSSSIKAPMKKDIRSERKVTDRKDDLSDTLTCRLKKQLKEGNYECMICCQIIRPTQRIWTCQKCYHMFHIGRGRASGCITKWAARSFVAKVGWRCPSCQNVSLDIPRDYYCFCGKVLNPPVQRSSVMPHSCNAVCGKSRGPGCIHPCNDKCHPGPCMECSFTYSTKCDCGEMPITAECGKTLNFKCSKVCRRMLKCGLHMCGVVCHEGECKACQRIIVRKCYCGDQERVLPCTAWNARTALFSCGAPCTGMYSCGVHKCELKCHDRNGQDNCGLCSLSPEKKEHCPCGQSRIVDLVKKRTSCTDPIPTCKNVCNKVLTCGPKDQPHRCAQLCHVGPCPPCSLNSSITCRCTSLKTSIPCQEFVLYSDENPYLCERRCKKMKSCQNHRCQTVCCIDQEHFCMQICGKKLRCGNHKCDRICHVGQCPQCLQASFEEQFCLCRRTVRQPPIPCGAALPPCSYPCSRQHPCNHPPMHTCHVEPKCPPCTVLTQKPCYGGHEIRSNIPCYLNNVSCGRPCGKELPCGVHQCKRICHAQSCLVSGTLCQQMCTKRRVGQACDHICGSPCHGKAPCPKTIVIVTCPCFRKSENKPCYDVEKALIKALSLKVEERCWDRSVTYEEKELHKSPSIDKYCCLDRLSCDDECKRIIRNKKLEMALNISTTSTITYSSFLKNEAKLNCKEVLEIEHVLIKLINDLNAQQNAVSVSHAFRPMNSELRRVVHEYCRYFKIETLSQGQDPRRNVIATAKRNVSEMPVVLLMSATEQTLASRTKTVVATTSKEIPPDSKDSSCTGES</sequence>
<feature type="domain" description="R3H" evidence="11">
    <location>
        <begin position="714"/>
        <end position="783"/>
    </location>
</feature>
<accession>A0A0N5D096</accession>
<dbReference type="Gene3D" id="3.30.1370.50">
    <property type="entry name" value="R3H-like domain"/>
    <property type="match status" value="1"/>
</dbReference>
<reference evidence="12 13" key="2">
    <citation type="submission" date="2018-11" db="EMBL/GenBank/DDBJ databases">
        <authorList>
            <consortium name="Pathogen Informatics"/>
        </authorList>
    </citation>
    <scope>NUCLEOTIDE SEQUENCE [LARGE SCALE GENOMIC DNA]</scope>
</reference>
<dbReference type="GO" id="GO:0000981">
    <property type="term" value="F:DNA-binding transcription factor activity, RNA polymerase II-specific"/>
    <property type="evidence" value="ECO:0007669"/>
    <property type="project" value="TreeGrafter"/>
</dbReference>
<name>A0A0N5D096_THECL</name>
<reference evidence="14" key="1">
    <citation type="submission" date="2017-02" db="UniProtKB">
        <authorList>
            <consortium name="WormBaseParasite"/>
        </authorList>
    </citation>
    <scope>IDENTIFICATION</scope>
</reference>
<dbReference type="PANTHER" id="PTHR12360:SF12">
    <property type="entry name" value="TRANSCRIPTIONAL REPRESSOR NF-X1"/>
    <property type="match status" value="1"/>
</dbReference>
<evidence type="ECO:0000256" key="8">
    <source>
        <dbReference type="ARBA" id="ARBA00023163"/>
    </source>
</evidence>
<comment type="similarity">
    <text evidence="2">Belongs to the NFX1 family.</text>
</comment>
<dbReference type="InterPro" id="IPR034078">
    <property type="entry name" value="NFX1_fam"/>
</dbReference>
<dbReference type="CDD" id="cd06008">
    <property type="entry name" value="NF-X1-zinc-finger"/>
    <property type="match status" value="3"/>
</dbReference>
<dbReference type="InterPro" id="IPR036867">
    <property type="entry name" value="R3H_dom_sf"/>
</dbReference>
<dbReference type="STRING" id="103827.A0A0N5D096"/>
<evidence type="ECO:0000256" key="1">
    <source>
        <dbReference type="ARBA" id="ARBA00004123"/>
    </source>
</evidence>
<evidence type="ECO:0000256" key="4">
    <source>
        <dbReference type="ARBA" id="ARBA00022737"/>
    </source>
</evidence>
<dbReference type="Pfam" id="PF01422">
    <property type="entry name" value="zf-NF-X1"/>
    <property type="match status" value="6"/>
</dbReference>
<dbReference type="OMA" id="KCAAVCH"/>
<keyword evidence="8" id="KW-0804">Transcription</keyword>
<dbReference type="PROSITE" id="PS51061">
    <property type="entry name" value="R3H"/>
    <property type="match status" value="1"/>
</dbReference>
<keyword evidence="13" id="KW-1185">Reference proteome</keyword>
<comment type="subcellular location">
    <subcellularLocation>
        <location evidence="1">Nucleus</location>
    </subcellularLocation>
</comment>
<dbReference type="SUPFAM" id="SSF57850">
    <property type="entry name" value="RING/U-box"/>
    <property type="match status" value="1"/>
</dbReference>
<evidence type="ECO:0000256" key="2">
    <source>
        <dbReference type="ARBA" id="ARBA00007269"/>
    </source>
</evidence>
<dbReference type="GO" id="GO:0008270">
    <property type="term" value="F:zinc ion binding"/>
    <property type="evidence" value="ECO:0007669"/>
    <property type="project" value="UniProtKB-KW"/>
</dbReference>
<evidence type="ECO:0000256" key="6">
    <source>
        <dbReference type="ARBA" id="ARBA00022833"/>
    </source>
</evidence>
<feature type="region of interest" description="Disordered" evidence="10">
    <location>
        <begin position="1"/>
        <end position="20"/>
    </location>
</feature>
<dbReference type="GO" id="GO:0005634">
    <property type="term" value="C:nucleus"/>
    <property type="evidence" value="ECO:0007669"/>
    <property type="project" value="UniProtKB-SubCell"/>
</dbReference>
<keyword evidence="6" id="KW-0862">Zinc</keyword>
<evidence type="ECO:0000313" key="13">
    <source>
        <dbReference type="Proteomes" id="UP000276776"/>
    </source>
</evidence>
<dbReference type="InterPro" id="IPR000967">
    <property type="entry name" value="Znf_NFX1"/>
</dbReference>
<proteinExistence type="inferred from homology"/>
<dbReference type="GO" id="GO:0000122">
    <property type="term" value="P:negative regulation of transcription by RNA polymerase II"/>
    <property type="evidence" value="ECO:0007669"/>
    <property type="project" value="TreeGrafter"/>
</dbReference>
<keyword evidence="3" id="KW-0479">Metal-binding</keyword>
<evidence type="ECO:0000256" key="5">
    <source>
        <dbReference type="ARBA" id="ARBA00022771"/>
    </source>
</evidence>
<evidence type="ECO:0000256" key="3">
    <source>
        <dbReference type="ARBA" id="ARBA00022723"/>
    </source>
</evidence>